<feature type="binding site" evidence="6">
    <location>
        <position position="322"/>
    </location>
    <ligand>
        <name>substrate</name>
    </ligand>
</feature>
<keyword evidence="1 6" id="KW-0808">Transferase</keyword>
<dbReference type="Proteomes" id="UP000177325">
    <property type="component" value="Unassembled WGS sequence"/>
</dbReference>
<dbReference type="GO" id="GO:0005506">
    <property type="term" value="F:iron ion binding"/>
    <property type="evidence" value="ECO:0007669"/>
    <property type="project" value="UniProtKB-UniRule"/>
</dbReference>
<dbReference type="SUPFAM" id="SSF53067">
    <property type="entry name" value="Actin-like ATPase domain"/>
    <property type="match status" value="3"/>
</dbReference>
<comment type="subcellular location">
    <subcellularLocation>
        <location evidence="6">Cytoplasm</location>
    </subcellularLocation>
</comment>
<feature type="domain" description="Gcp-like" evidence="7">
    <location>
        <begin position="30"/>
        <end position="76"/>
    </location>
</feature>
<keyword evidence="3 6" id="KW-0479">Metal-binding</keyword>
<keyword evidence="2 6" id="KW-0819">tRNA processing</keyword>
<dbReference type="Gene3D" id="3.30.420.40">
    <property type="match status" value="2"/>
</dbReference>
<dbReference type="NCBIfam" id="TIGR00329">
    <property type="entry name" value="gcp_kae1"/>
    <property type="match status" value="1"/>
</dbReference>
<dbReference type="GO" id="GO:0061711">
    <property type="term" value="F:tRNA N(6)-L-threonylcarbamoyladenine synthase activity"/>
    <property type="evidence" value="ECO:0007669"/>
    <property type="project" value="UniProtKB-EC"/>
</dbReference>
<gene>
    <name evidence="6" type="primary">tsaD</name>
    <name evidence="8" type="ORF">A3G90_02170</name>
</gene>
<comment type="function">
    <text evidence="6">Required for the formation of a threonylcarbamoyl group on adenosine at position 37 (t(6)A37) in tRNAs that read codons beginning with adenine. Is involved in the transfer of the threonylcarbamoyl moiety of threonylcarbamoyl-AMP (TC-AMP) to the N6 group of A37, together with TsaE and TsaB. TsaD likely plays a direct catalytic role in this reaction.</text>
</comment>
<organism evidence="8 9">
    <name type="scientific">Candidatus Kaiserbacteria bacterium RIFCSPLOWO2_12_FULL_45_26</name>
    <dbReference type="NCBI Taxonomy" id="1798525"/>
    <lineage>
        <taxon>Bacteria</taxon>
        <taxon>Candidatus Kaiseribacteriota</taxon>
    </lineage>
</organism>
<dbReference type="HAMAP" id="MF_01445">
    <property type="entry name" value="TsaD"/>
    <property type="match status" value="1"/>
</dbReference>
<dbReference type="EMBL" id="MFMM01000001">
    <property type="protein sequence ID" value="OGG84862.1"/>
    <property type="molecule type" value="Genomic_DNA"/>
</dbReference>
<dbReference type="InterPro" id="IPR017860">
    <property type="entry name" value="Peptidase_M22_CS"/>
</dbReference>
<dbReference type="GO" id="GO:0005737">
    <property type="term" value="C:cytoplasm"/>
    <property type="evidence" value="ECO:0007669"/>
    <property type="project" value="UniProtKB-SubCell"/>
</dbReference>
<dbReference type="Pfam" id="PF00814">
    <property type="entry name" value="TsaD"/>
    <property type="match status" value="2"/>
</dbReference>
<dbReference type="InterPro" id="IPR000905">
    <property type="entry name" value="Gcp-like_dom"/>
</dbReference>
<feature type="binding site" evidence="6">
    <location>
        <position position="154"/>
    </location>
    <ligand>
        <name>Fe cation</name>
        <dbReference type="ChEBI" id="CHEBI:24875"/>
    </ligand>
</feature>
<proteinExistence type="inferred from homology"/>
<evidence type="ECO:0000256" key="1">
    <source>
        <dbReference type="ARBA" id="ARBA00022679"/>
    </source>
</evidence>
<dbReference type="InterPro" id="IPR043129">
    <property type="entry name" value="ATPase_NBD"/>
</dbReference>
<feature type="binding site" evidence="6">
    <location>
        <position position="213"/>
    </location>
    <ligand>
        <name>substrate</name>
    </ligand>
</feature>
<evidence type="ECO:0000256" key="5">
    <source>
        <dbReference type="ARBA" id="ARBA00048117"/>
    </source>
</evidence>
<comment type="caution">
    <text evidence="8">The sequence shown here is derived from an EMBL/GenBank/DDBJ whole genome shotgun (WGS) entry which is preliminary data.</text>
</comment>
<dbReference type="GO" id="GO:0002949">
    <property type="term" value="P:tRNA threonylcarbamoyladenosine modification"/>
    <property type="evidence" value="ECO:0007669"/>
    <property type="project" value="UniProtKB-UniRule"/>
</dbReference>
<dbReference type="InterPro" id="IPR017861">
    <property type="entry name" value="KAE1/TsaD"/>
</dbReference>
<evidence type="ECO:0000256" key="2">
    <source>
        <dbReference type="ARBA" id="ARBA00022694"/>
    </source>
</evidence>
<feature type="domain" description="Gcp-like" evidence="7">
    <location>
        <begin position="114"/>
        <end position="359"/>
    </location>
</feature>
<comment type="cofactor">
    <cofactor evidence="6">
        <name>Fe(2+)</name>
        <dbReference type="ChEBI" id="CHEBI:29033"/>
    </cofactor>
    <text evidence="6">Binds 1 Fe(2+) ion per subunit.</text>
</comment>
<feature type="binding site" evidence="6">
    <location>
        <position position="226"/>
    </location>
    <ligand>
        <name>substrate</name>
    </ligand>
</feature>
<dbReference type="EC" id="2.3.1.234" evidence="6"/>
<comment type="caution">
    <text evidence="6">Lacks conserved residue(s) required for the propagation of feature annotation.</text>
</comment>
<evidence type="ECO:0000256" key="3">
    <source>
        <dbReference type="ARBA" id="ARBA00022723"/>
    </source>
</evidence>
<feature type="binding site" evidence="6">
    <location>
        <position position="158"/>
    </location>
    <ligand>
        <name>Fe cation</name>
        <dbReference type="ChEBI" id="CHEBI:24875"/>
    </ligand>
</feature>
<dbReference type="PANTHER" id="PTHR11735:SF6">
    <property type="entry name" value="TRNA N6-ADENOSINE THREONYLCARBAMOYLTRANSFERASE, MITOCHONDRIAL"/>
    <property type="match status" value="1"/>
</dbReference>
<accession>A0A1F6FG76</accession>
<dbReference type="PROSITE" id="PS01016">
    <property type="entry name" value="GLYCOPROTEASE"/>
    <property type="match status" value="1"/>
</dbReference>
<dbReference type="PRINTS" id="PR00789">
    <property type="entry name" value="OSIALOPTASE"/>
</dbReference>
<sequence length="387" mass="42104">MILLSIETSCDETAISIVEIVGDFPNATYKVLGNALFSQIEIHREFGGVFPAIAKREHIATILPMLEKALHESNLPHEAAPYLPETATQIKSILDREFGLADQLLHFHEHYGIPTIDAIAVTSGPGLEPALWVGVNFAKAIAHLWNVPVVPVDHMEGHVLASIFDGHHLAEVHFPSIALLVSGGHTEIILMPDWGKYQKIGQTRDDAVGEAFDKVARLLGLPYPGGPEISKMAAHAREVNLPEYLALPRPMMHSGDLDFSFSGLKTAVRYGIEGKTLTEDEKFALARDFENAAIEVLIHKSIKAIEQHSARSFILGGGVSANSYLRNAAQGLATPQSFPDLQVFLPEKSLSTDNSVMIALAGHAHLVDAETPTNFMNTVRVDGNQSL</sequence>
<dbReference type="PANTHER" id="PTHR11735">
    <property type="entry name" value="TRNA N6-ADENOSINE THREONYLCARBAMOYLTRANSFERASE"/>
    <property type="match status" value="1"/>
</dbReference>
<feature type="binding site" evidence="6">
    <location>
        <begin position="180"/>
        <end position="184"/>
    </location>
    <ligand>
        <name>substrate</name>
    </ligand>
</feature>
<evidence type="ECO:0000313" key="9">
    <source>
        <dbReference type="Proteomes" id="UP000177325"/>
    </source>
</evidence>
<evidence type="ECO:0000313" key="8">
    <source>
        <dbReference type="EMBL" id="OGG84862.1"/>
    </source>
</evidence>
<evidence type="ECO:0000256" key="6">
    <source>
        <dbReference type="HAMAP-Rule" id="MF_01445"/>
    </source>
</evidence>
<evidence type="ECO:0000259" key="7">
    <source>
        <dbReference type="Pfam" id="PF00814"/>
    </source>
</evidence>
<name>A0A1F6FG76_9BACT</name>
<protein>
    <recommendedName>
        <fullName evidence="6">tRNA N6-adenosine threonylcarbamoyltransferase</fullName>
        <ecNumber evidence="6">2.3.1.234</ecNumber>
    </recommendedName>
    <alternativeName>
        <fullName evidence="6">N6-L-threonylcarbamoyladenine synthase</fullName>
        <shortName evidence="6">t(6)A synthase</shortName>
    </alternativeName>
    <alternativeName>
        <fullName evidence="6">t(6)A37 threonylcarbamoyladenosine biosynthesis protein TsaD</fullName>
    </alternativeName>
    <alternativeName>
        <fullName evidence="6">tRNA threonylcarbamoyladenosine biosynthesis protein TsaD</fullName>
    </alternativeName>
</protein>
<evidence type="ECO:0000256" key="4">
    <source>
        <dbReference type="ARBA" id="ARBA00023315"/>
    </source>
</evidence>
<feature type="binding site" evidence="6">
    <location>
        <position position="353"/>
    </location>
    <ligand>
        <name>Fe cation</name>
        <dbReference type="ChEBI" id="CHEBI:24875"/>
    </ligand>
</feature>
<keyword evidence="6" id="KW-0408">Iron</keyword>
<comment type="catalytic activity">
    <reaction evidence="5 6">
        <text>L-threonylcarbamoyladenylate + adenosine(37) in tRNA = N(6)-L-threonylcarbamoyladenosine(37) in tRNA + AMP + H(+)</text>
        <dbReference type="Rhea" id="RHEA:37059"/>
        <dbReference type="Rhea" id="RHEA-COMP:10162"/>
        <dbReference type="Rhea" id="RHEA-COMP:10163"/>
        <dbReference type="ChEBI" id="CHEBI:15378"/>
        <dbReference type="ChEBI" id="CHEBI:73682"/>
        <dbReference type="ChEBI" id="CHEBI:74411"/>
        <dbReference type="ChEBI" id="CHEBI:74418"/>
        <dbReference type="ChEBI" id="CHEBI:456215"/>
        <dbReference type="EC" id="2.3.1.234"/>
    </reaction>
</comment>
<dbReference type="STRING" id="1798525.A3G90_02170"/>
<keyword evidence="4 6" id="KW-0012">Acyltransferase</keyword>
<dbReference type="AlphaFoldDB" id="A0A1F6FG76"/>
<keyword evidence="6" id="KW-0963">Cytoplasm</keyword>
<comment type="similarity">
    <text evidence="6">Belongs to the KAE1 / TsaD family.</text>
</comment>
<reference evidence="8 9" key="1">
    <citation type="journal article" date="2016" name="Nat. Commun.">
        <title>Thousands of microbial genomes shed light on interconnected biogeochemical processes in an aquifer system.</title>
        <authorList>
            <person name="Anantharaman K."/>
            <person name="Brown C.T."/>
            <person name="Hug L.A."/>
            <person name="Sharon I."/>
            <person name="Castelle C.J."/>
            <person name="Probst A.J."/>
            <person name="Thomas B.C."/>
            <person name="Singh A."/>
            <person name="Wilkins M.J."/>
            <person name="Karaoz U."/>
            <person name="Brodie E.L."/>
            <person name="Williams K.H."/>
            <person name="Hubbard S.S."/>
            <person name="Banfield J.F."/>
        </authorList>
    </citation>
    <scope>NUCLEOTIDE SEQUENCE [LARGE SCALE GENOMIC DNA]</scope>
</reference>
<dbReference type="InterPro" id="IPR022450">
    <property type="entry name" value="TsaD"/>
</dbReference>